<dbReference type="PANTHER" id="PTHR36960">
    <property type="entry name" value="SI:DKEY-32E6.3"/>
    <property type="match status" value="1"/>
</dbReference>
<gene>
    <name evidence="2" type="ORF">ACA1_163650</name>
</gene>
<dbReference type="RefSeq" id="XP_004337540.1">
    <property type="nucleotide sequence ID" value="XM_004337492.1"/>
</dbReference>
<sequence length="362" mass="41471">MEEKRPHLVLHFDVNKTLVMMDPAGGKGSVEEMISDLLSEIAYGTISDDGEWRPEPDHLGTTNTPPPDHPHRESLINYYDFLVRKFAADKPHRDRLRARFTEAGEPGAPFRPHYDTFLRAMRAAEWESAEPSVVDDDAAPAVPAPAPQYHYILPSFLHLLKHLKESGLYTFTLVFRTFGQDLPHLTQHFDEFCEGKHPLYRGFVMDGSDGQPDYRIQHKTGQHGTFFRQGREKHETHLVLGLWDQVPNTTKLEEWEGNVSTLEFYEGNERVKKVLTGFDAIHDHIHIDQNEASAHAIFFDDNIHFNGSQPEWMNIVDLRDKESGAPLALRDHIGRHLVKVEPAEAIRDVEYYRRAVTACLVP</sequence>
<feature type="region of interest" description="Disordered" evidence="1">
    <location>
        <begin position="48"/>
        <end position="71"/>
    </location>
</feature>
<keyword evidence="3" id="KW-1185">Reference proteome</keyword>
<organism evidence="2 3">
    <name type="scientific">Acanthamoeba castellanii (strain ATCC 30010 / Neff)</name>
    <dbReference type="NCBI Taxonomy" id="1257118"/>
    <lineage>
        <taxon>Eukaryota</taxon>
        <taxon>Amoebozoa</taxon>
        <taxon>Discosea</taxon>
        <taxon>Longamoebia</taxon>
        <taxon>Centramoebida</taxon>
        <taxon>Acanthamoebidae</taxon>
        <taxon>Acanthamoeba</taxon>
    </lineage>
</organism>
<dbReference type="PANTHER" id="PTHR36960:SF1">
    <property type="entry name" value="SI:DKEY-32E6.3"/>
    <property type="match status" value="1"/>
</dbReference>
<reference evidence="2 3" key="1">
    <citation type="journal article" date="2013" name="Genome Biol.">
        <title>Genome of Acanthamoeba castellanii highlights extensive lateral gene transfer and early evolution of tyrosine kinase signaling.</title>
        <authorList>
            <person name="Clarke M."/>
            <person name="Lohan A.J."/>
            <person name="Liu B."/>
            <person name="Lagkouvardos I."/>
            <person name="Roy S."/>
            <person name="Zafar N."/>
            <person name="Bertelli C."/>
            <person name="Schilde C."/>
            <person name="Kianianmomeni A."/>
            <person name="Burglin T.R."/>
            <person name="Frech C."/>
            <person name="Turcotte B."/>
            <person name="Kopec K.O."/>
            <person name="Synnott J.M."/>
            <person name="Choo C."/>
            <person name="Paponov I."/>
            <person name="Finkler A."/>
            <person name="Soon Heng Tan C."/>
            <person name="Hutchins A.P."/>
            <person name="Weinmeier T."/>
            <person name="Rattei T."/>
            <person name="Chu J.S."/>
            <person name="Gimenez G."/>
            <person name="Irimia M."/>
            <person name="Rigden D.J."/>
            <person name="Fitzpatrick D.A."/>
            <person name="Lorenzo-Morales J."/>
            <person name="Bateman A."/>
            <person name="Chiu C.H."/>
            <person name="Tang P."/>
            <person name="Hegemann P."/>
            <person name="Fromm H."/>
            <person name="Raoult D."/>
            <person name="Greub G."/>
            <person name="Miranda-Saavedra D."/>
            <person name="Chen N."/>
            <person name="Nash P."/>
            <person name="Ginger M.L."/>
            <person name="Horn M."/>
            <person name="Schaap P."/>
            <person name="Caler L."/>
            <person name="Loftus B."/>
        </authorList>
    </citation>
    <scope>NUCLEOTIDE SEQUENCE [LARGE SCALE GENOMIC DNA]</scope>
    <source>
        <strain evidence="2 3">Neff</strain>
    </source>
</reference>
<dbReference type="EMBL" id="KB008026">
    <property type="protein sequence ID" value="ELR15527.1"/>
    <property type="molecule type" value="Genomic_DNA"/>
</dbReference>
<dbReference type="KEGG" id="acan:ACA1_163650"/>
<dbReference type="Proteomes" id="UP000011083">
    <property type="component" value="Unassembled WGS sequence"/>
</dbReference>
<evidence type="ECO:0000256" key="1">
    <source>
        <dbReference type="SAM" id="MobiDB-lite"/>
    </source>
</evidence>
<dbReference type="GeneID" id="14916252"/>
<proteinExistence type="predicted"/>
<dbReference type="VEuPathDB" id="AmoebaDB:ACA1_163650"/>
<evidence type="ECO:0000313" key="3">
    <source>
        <dbReference type="Proteomes" id="UP000011083"/>
    </source>
</evidence>
<dbReference type="OMA" id="METKHVL"/>
<evidence type="ECO:0000313" key="2">
    <source>
        <dbReference type="EMBL" id="ELR15527.1"/>
    </source>
</evidence>
<accession>L8GRH1</accession>
<name>L8GRH1_ACACF</name>
<protein>
    <submittedName>
        <fullName evidence="2">Uncharacterized protein</fullName>
    </submittedName>
</protein>
<dbReference type="AlphaFoldDB" id="L8GRH1"/>
<dbReference type="OrthoDB" id="417678at2759"/>
<dbReference type="STRING" id="1257118.L8GRH1"/>